<accession>A0A284S5F7</accession>
<name>A0A284S5F7_ARMOS</name>
<dbReference type="OMA" id="DYICRYR"/>
<dbReference type="OrthoDB" id="2506088at2759"/>
<dbReference type="PANTHER" id="PTHR31912:SF34">
    <property type="entry name" value="NOTOCHORD-RELATED PROTEIN"/>
    <property type="match status" value="1"/>
</dbReference>
<keyword evidence="2" id="KW-1185">Reference proteome</keyword>
<reference evidence="2" key="1">
    <citation type="journal article" date="2017" name="Nat. Ecol. Evol.">
        <title>Genome expansion and lineage-specific genetic innovations in the forest pathogenic fungi Armillaria.</title>
        <authorList>
            <person name="Sipos G."/>
            <person name="Prasanna A.N."/>
            <person name="Walter M.C."/>
            <person name="O'Connor E."/>
            <person name="Balint B."/>
            <person name="Krizsan K."/>
            <person name="Kiss B."/>
            <person name="Hess J."/>
            <person name="Varga T."/>
            <person name="Slot J."/>
            <person name="Riley R."/>
            <person name="Boka B."/>
            <person name="Rigling D."/>
            <person name="Barry K."/>
            <person name="Lee J."/>
            <person name="Mihaltcheva S."/>
            <person name="LaButti K."/>
            <person name="Lipzen A."/>
            <person name="Waldron R."/>
            <person name="Moloney N.M."/>
            <person name="Sperisen C."/>
            <person name="Kredics L."/>
            <person name="Vagvoelgyi C."/>
            <person name="Patrignani A."/>
            <person name="Fitzpatrick D."/>
            <person name="Nagy I."/>
            <person name="Doyle S."/>
            <person name="Anderson J.B."/>
            <person name="Grigoriev I.V."/>
            <person name="Gueldener U."/>
            <person name="Muensterkoetter M."/>
            <person name="Nagy L.G."/>
        </authorList>
    </citation>
    <scope>NUCLEOTIDE SEQUENCE [LARGE SCALE GENOMIC DNA]</scope>
    <source>
        <strain evidence="2">C18/9</strain>
    </source>
</reference>
<dbReference type="AlphaFoldDB" id="A0A284S5F7"/>
<dbReference type="Proteomes" id="UP000219338">
    <property type="component" value="Unassembled WGS sequence"/>
</dbReference>
<protein>
    <submittedName>
        <fullName evidence="1">Uncharacterized protein</fullName>
    </submittedName>
</protein>
<dbReference type="EMBL" id="FUEG01000033">
    <property type="protein sequence ID" value="SJL16241.1"/>
    <property type="molecule type" value="Genomic_DNA"/>
</dbReference>
<dbReference type="STRING" id="47428.A0A284S5F7"/>
<evidence type="ECO:0000313" key="1">
    <source>
        <dbReference type="EMBL" id="SJL16241.1"/>
    </source>
</evidence>
<sequence length="552" mass="62319">MILFNTHISWIAESWSYTEQIPNVNHQIDKGEDLFIIWTLFWADNVSGARSKQYQKHINVYMMNANLPGQLLQQEYFVQFVSTSQNAGALEQLRVVTNQVSATHVEPMQTYNAVTWCPCGFRLCIPDLPADNPQQAKEASHIGHQGNCKCHECIVGGENGFRVMLDSYYEFYEAGKPCNVEEIKACVLEQIRLATFGVESKVEALQMKTGTKDKIAQHWIALLIPCAHQLQAASPQRLHNEISVELLDWLGSQTSQPCNPLLDVEFLDPSQDTLAEILHTILLGIEKYAWHDLHSSWTLAQQEIFSKCLQVTNTDGLKIPPIRAEYMLQYHNGLIGKHFKTLIQTTSFHIHDLVSSDQFTLARTLGELAAVLWIPSIPNLLEYLDDLEVLIGNVLDAFANINPSKILIKIKLHVLVHLPKHIRHRGPAVCFSTEVYECFNAVFRMCSVLSNHQASSHDIAYKFVNLDQVKHVMSSGYWLQDSQWVTAGCDVHNLLFENPVLQRHLGWVSPSKAVPGLIKGPPRNKRTPLSAEGTLVLQCKNPMSLVWSGTDQ</sequence>
<organism evidence="1 2">
    <name type="scientific">Armillaria ostoyae</name>
    <name type="common">Armillaria root rot fungus</name>
    <dbReference type="NCBI Taxonomy" id="47428"/>
    <lineage>
        <taxon>Eukaryota</taxon>
        <taxon>Fungi</taxon>
        <taxon>Dikarya</taxon>
        <taxon>Basidiomycota</taxon>
        <taxon>Agaricomycotina</taxon>
        <taxon>Agaricomycetes</taxon>
        <taxon>Agaricomycetidae</taxon>
        <taxon>Agaricales</taxon>
        <taxon>Marasmiineae</taxon>
        <taxon>Physalacriaceae</taxon>
        <taxon>Armillaria</taxon>
    </lineage>
</organism>
<dbReference type="PANTHER" id="PTHR31912">
    <property type="entry name" value="IP13529P"/>
    <property type="match status" value="1"/>
</dbReference>
<gene>
    <name evidence="1" type="ORF">ARMOST_19761</name>
</gene>
<proteinExistence type="predicted"/>
<evidence type="ECO:0000313" key="2">
    <source>
        <dbReference type="Proteomes" id="UP000219338"/>
    </source>
</evidence>